<evidence type="ECO:0000313" key="2">
    <source>
        <dbReference type="EMBL" id="KAG8170670.1"/>
    </source>
</evidence>
<feature type="region of interest" description="Disordered" evidence="1">
    <location>
        <begin position="166"/>
        <end position="195"/>
    </location>
</feature>
<dbReference type="Proteomes" id="UP000827092">
    <property type="component" value="Unassembled WGS sequence"/>
</dbReference>
<protein>
    <submittedName>
        <fullName evidence="2">Uncharacterized protein</fullName>
    </submittedName>
</protein>
<dbReference type="AlphaFoldDB" id="A0AAV6TFS7"/>
<sequence>AVQIGDLCGYGYGPGTKIHYTPLGFSSANRGAPDTARDAVAFTENSVPIRDEPIQGHELLQRKKKLFPGFPSTVSEFGCVTHLVPRTISVSGWENINPIPFRSAARQTRACVSVSEGRLASERSFLRSLRTDEPLFNCCHMEHLSASSSRLALSLFATTTKICTGGGSRRAHARHLQRTPPRPSYSLRRKPPPRGKLSVAARIAQRWSVIHCQG</sequence>
<proteinExistence type="predicted"/>
<organism evidence="2 3">
    <name type="scientific">Oedothorax gibbosus</name>
    <dbReference type="NCBI Taxonomy" id="931172"/>
    <lineage>
        <taxon>Eukaryota</taxon>
        <taxon>Metazoa</taxon>
        <taxon>Ecdysozoa</taxon>
        <taxon>Arthropoda</taxon>
        <taxon>Chelicerata</taxon>
        <taxon>Arachnida</taxon>
        <taxon>Araneae</taxon>
        <taxon>Araneomorphae</taxon>
        <taxon>Entelegynae</taxon>
        <taxon>Araneoidea</taxon>
        <taxon>Linyphiidae</taxon>
        <taxon>Erigoninae</taxon>
        <taxon>Oedothorax</taxon>
    </lineage>
</organism>
<feature type="non-terminal residue" evidence="2">
    <location>
        <position position="1"/>
    </location>
</feature>
<name>A0AAV6TFS7_9ARAC</name>
<accession>A0AAV6TFS7</accession>
<keyword evidence="3" id="KW-1185">Reference proteome</keyword>
<evidence type="ECO:0000313" key="3">
    <source>
        <dbReference type="Proteomes" id="UP000827092"/>
    </source>
</evidence>
<dbReference type="EMBL" id="JAFNEN010005062">
    <property type="protein sequence ID" value="KAG8170670.1"/>
    <property type="molecule type" value="Genomic_DNA"/>
</dbReference>
<comment type="caution">
    <text evidence="2">The sequence shown here is derived from an EMBL/GenBank/DDBJ whole genome shotgun (WGS) entry which is preliminary data.</text>
</comment>
<gene>
    <name evidence="2" type="ORF">JTE90_013628</name>
</gene>
<evidence type="ECO:0000256" key="1">
    <source>
        <dbReference type="SAM" id="MobiDB-lite"/>
    </source>
</evidence>
<reference evidence="2 3" key="1">
    <citation type="journal article" date="2022" name="Nat. Ecol. Evol.">
        <title>A masculinizing supergene underlies an exaggerated male reproductive morph in a spider.</title>
        <authorList>
            <person name="Hendrickx F."/>
            <person name="De Corte Z."/>
            <person name="Sonet G."/>
            <person name="Van Belleghem S.M."/>
            <person name="Kostlbacher S."/>
            <person name="Vangestel C."/>
        </authorList>
    </citation>
    <scope>NUCLEOTIDE SEQUENCE [LARGE SCALE GENOMIC DNA]</scope>
    <source>
        <strain evidence="2">W744_W776</strain>
    </source>
</reference>